<dbReference type="PANTHER" id="PTHR30381:SF0">
    <property type="entry name" value="FLAGELLAR P-RING PROTEIN"/>
    <property type="match status" value="1"/>
</dbReference>
<comment type="caution">
    <text evidence="6">The sequence shown here is derived from an EMBL/GenBank/DDBJ whole genome shotgun (WGS) entry which is preliminary data.</text>
</comment>
<dbReference type="GO" id="GO:0005198">
    <property type="term" value="F:structural molecule activity"/>
    <property type="evidence" value="ECO:0007669"/>
    <property type="project" value="InterPro"/>
</dbReference>
<dbReference type="GO" id="GO:0030288">
    <property type="term" value="C:outer membrane-bounded periplasmic space"/>
    <property type="evidence" value="ECO:0007669"/>
    <property type="project" value="InterPro"/>
</dbReference>
<keyword evidence="6" id="KW-0966">Cell projection</keyword>
<organism evidence="6 7">
    <name type="scientific">candidate division LCP-89 bacterium B3_LCP</name>
    <dbReference type="NCBI Taxonomy" id="2012998"/>
    <lineage>
        <taxon>Bacteria</taxon>
        <taxon>Pseudomonadati</taxon>
        <taxon>Bacteria division LCP-89</taxon>
    </lineage>
</organism>
<evidence type="ECO:0000313" key="7">
    <source>
        <dbReference type="Proteomes" id="UP000319619"/>
    </source>
</evidence>
<dbReference type="Proteomes" id="UP000319619">
    <property type="component" value="Unassembled WGS sequence"/>
</dbReference>
<reference evidence="6 7" key="1">
    <citation type="submission" date="2017-06" db="EMBL/GenBank/DDBJ databases">
        <title>Novel microbial phyla capable of carbon fixation and sulfur reduction in deep-sea sediments.</title>
        <authorList>
            <person name="Huang J."/>
            <person name="Baker B."/>
            <person name="Wang Y."/>
        </authorList>
    </citation>
    <scope>NUCLEOTIDE SEQUENCE [LARGE SCALE GENOMIC DNA]</scope>
    <source>
        <strain evidence="6">B3_LCP</strain>
    </source>
</reference>
<dbReference type="PANTHER" id="PTHR30381">
    <property type="entry name" value="FLAGELLAR P-RING PERIPLASMIC PROTEIN FLGI"/>
    <property type="match status" value="1"/>
</dbReference>
<keyword evidence="6" id="KW-0969">Cilium</keyword>
<comment type="function">
    <text evidence="1 5">Assembles around the rod to form the L-ring and probably protects the motor/basal body from shearing forces during rotation.</text>
</comment>
<protein>
    <recommendedName>
        <fullName evidence="5">Flagellar P-ring protein</fullName>
    </recommendedName>
    <alternativeName>
        <fullName evidence="5">Basal body P-ring protein</fullName>
    </alternativeName>
</protein>
<name>A0A532UZ96_UNCL8</name>
<evidence type="ECO:0000256" key="1">
    <source>
        <dbReference type="ARBA" id="ARBA00002591"/>
    </source>
</evidence>
<evidence type="ECO:0000256" key="3">
    <source>
        <dbReference type="ARBA" id="ARBA00022729"/>
    </source>
</evidence>
<keyword evidence="3" id="KW-0732">Signal</keyword>
<evidence type="ECO:0000256" key="4">
    <source>
        <dbReference type="ARBA" id="ARBA00023143"/>
    </source>
</evidence>
<accession>A0A532UZ96</accession>
<evidence type="ECO:0000256" key="5">
    <source>
        <dbReference type="HAMAP-Rule" id="MF_00416"/>
    </source>
</evidence>
<dbReference type="HAMAP" id="MF_00416">
    <property type="entry name" value="FlgI"/>
    <property type="match status" value="1"/>
</dbReference>
<proteinExistence type="inferred from homology"/>
<sequence>MNMINEIRHHKYFLTVLIPALFVSIACSEVRLKDIARLEGSGANSIVGYGLVIGLNGTGDRYRTPYTDQSLANMLDRFGITIDPNDIRPRNVAAVMVTAEMSPYVRPGSRFDVLVSSIGDATSLAGGTLLPTPLSDMGGDVWANGQGPVSVGGFNIQAGRVAMRKNYTMVGRVPNGGVAVRSADSLNFDSNTLHFNLNQPDFTTAQRVAEALNAQFGSESAYAMNATTIAITPPGEFDGNRRVEFIALAEALTLNVDTPAKVVINERTGTVVVGENVKLKPAAITHGSISIAIKSAPVISQPGPFSSGRTVAVPLDQIVVNETATPLVAVPEGTTVGEISSALNSLGVSPTDLIAIFQALKEAGALQAELVIL</sequence>
<dbReference type="NCBIfam" id="NF003676">
    <property type="entry name" value="PRK05303.1"/>
    <property type="match status" value="1"/>
</dbReference>
<comment type="subcellular location">
    <subcellularLocation>
        <location evidence="2 5">Bacterial flagellum basal body</location>
    </subcellularLocation>
</comment>
<comment type="similarity">
    <text evidence="5">Belongs to the FlgI family.</text>
</comment>
<evidence type="ECO:0000256" key="2">
    <source>
        <dbReference type="ARBA" id="ARBA00004117"/>
    </source>
</evidence>
<dbReference type="EMBL" id="NJBN01000005">
    <property type="protein sequence ID" value="TKJ40283.1"/>
    <property type="molecule type" value="Genomic_DNA"/>
</dbReference>
<dbReference type="InterPro" id="IPR001782">
    <property type="entry name" value="Flag_FlgI"/>
</dbReference>
<dbReference type="Pfam" id="PF02119">
    <property type="entry name" value="FlgI"/>
    <property type="match status" value="1"/>
</dbReference>
<keyword evidence="6" id="KW-0282">Flagellum</keyword>
<comment type="subunit">
    <text evidence="5">The basal body constitutes a major portion of the flagellar organelle and consists of four rings (L,P,S, and M) mounted on a central rod.</text>
</comment>
<gene>
    <name evidence="5 6" type="primary">flgI</name>
    <name evidence="6" type="ORF">CEE37_08120</name>
</gene>
<keyword evidence="4 5" id="KW-0975">Bacterial flagellum</keyword>
<evidence type="ECO:0000313" key="6">
    <source>
        <dbReference type="EMBL" id="TKJ40283.1"/>
    </source>
</evidence>
<dbReference type="AlphaFoldDB" id="A0A532UZ96"/>
<dbReference type="PRINTS" id="PR01010">
    <property type="entry name" value="FLGPRINGFLGI"/>
</dbReference>
<dbReference type="GO" id="GO:0009428">
    <property type="term" value="C:bacterial-type flagellum basal body, distal rod, P ring"/>
    <property type="evidence" value="ECO:0007669"/>
    <property type="project" value="InterPro"/>
</dbReference>
<dbReference type="GO" id="GO:0071973">
    <property type="term" value="P:bacterial-type flagellum-dependent cell motility"/>
    <property type="evidence" value="ECO:0007669"/>
    <property type="project" value="InterPro"/>
</dbReference>